<dbReference type="OrthoDB" id="9811366at2"/>
<organism evidence="3 4">
    <name type="scientific">Amaricoccus solimangrovi</name>
    <dbReference type="NCBI Taxonomy" id="2589815"/>
    <lineage>
        <taxon>Bacteria</taxon>
        <taxon>Pseudomonadati</taxon>
        <taxon>Pseudomonadota</taxon>
        <taxon>Alphaproteobacteria</taxon>
        <taxon>Rhodobacterales</taxon>
        <taxon>Paracoccaceae</taxon>
        <taxon>Amaricoccus</taxon>
    </lineage>
</organism>
<dbReference type="PANTHER" id="PTHR36417">
    <property type="entry name" value="SELENOPROTEIN DOMAIN PROTEIN (AFU_ORTHOLOGUE AFUA_1G05220)"/>
    <property type="match status" value="1"/>
</dbReference>
<dbReference type="Pfam" id="PF10262">
    <property type="entry name" value="Rdx"/>
    <property type="match status" value="1"/>
</dbReference>
<evidence type="ECO:0000313" key="3">
    <source>
        <dbReference type="EMBL" id="TPE53850.1"/>
    </source>
</evidence>
<dbReference type="InterPro" id="IPR011893">
    <property type="entry name" value="Selenoprotein_Rdx-typ"/>
</dbReference>
<dbReference type="Proteomes" id="UP000319255">
    <property type="component" value="Unassembled WGS sequence"/>
</dbReference>
<protein>
    <submittedName>
        <fullName evidence="3">SelT/SelW/SelH family protein</fullName>
    </submittedName>
</protein>
<reference evidence="3 4" key="1">
    <citation type="submission" date="2019-06" db="EMBL/GenBank/DDBJ databases">
        <title>A novel bacterium of genus Amaricoccus, isolated from marine sediment.</title>
        <authorList>
            <person name="Huang H."/>
            <person name="Mo K."/>
            <person name="Hu Y."/>
        </authorList>
    </citation>
    <scope>NUCLEOTIDE SEQUENCE [LARGE SCALE GENOMIC DNA]</scope>
    <source>
        <strain evidence="3 4">HB172011</strain>
    </source>
</reference>
<feature type="region of interest" description="Disordered" evidence="2">
    <location>
        <begin position="1"/>
        <end position="79"/>
    </location>
</feature>
<dbReference type="AlphaFoldDB" id="A0A501WYU6"/>
<sequence>MALPGRARRILDPRGLGRGGALARRRRRDAAGAFPRTDDGGDPLRPPRRAAAGPRRREPGRAGAHPRRAGGRPGGRACLGRPDRGGCGGCLLAGDPGRRRVRGELSAEDRVENGKPGVSIAYCTQCHWLLRAAWMAQELLSTFSEELGSVTLIPGTGGIFEIRVGDDLIWERKRDGGFPDVRTLKRLVRDRIDPERDLGHVDRANPA</sequence>
<keyword evidence="1" id="KW-0676">Redox-active center</keyword>
<dbReference type="PANTHER" id="PTHR36417:SF2">
    <property type="entry name" value="SELENOPROTEIN DOMAIN PROTEIN (AFU_ORTHOLOGUE AFUA_1G05220)"/>
    <property type="match status" value="1"/>
</dbReference>
<dbReference type="SUPFAM" id="SSF52833">
    <property type="entry name" value="Thioredoxin-like"/>
    <property type="match status" value="1"/>
</dbReference>
<name>A0A501WYU6_9RHOB</name>
<evidence type="ECO:0000256" key="2">
    <source>
        <dbReference type="SAM" id="MobiDB-lite"/>
    </source>
</evidence>
<dbReference type="InterPro" id="IPR036249">
    <property type="entry name" value="Thioredoxin-like_sf"/>
</dbReference>
<gene>
    <name evidence="3" type="ORF">FJM51_02040</name>
</gene>
<evidence type="ECO:0000313" key="4">
    <source>
        <dbReference type="Proteomes" id="UP000319255"/>
    </source>
</evidence>
<dbReference type="EMBL" id="VFRP01000001">
    <property type="protein sequence ID" value="TPE53850.1"/>
    <property type="molecule type" value="Genomic_DNA"/>
</dbReference>
<dbReference type="Gene3D" id="3.40.30.10">
    <property type="entry name" value="Glutaredoxin"/>
    <property type="match status" value="1"/>
</dbReference>
<comment type="caution">
    <text evidence="3">The sequence shown here is derived from an EMBL/GenBank/DDBJ whole genome shotgun (WGS) entry which is preliminary data.</text>
</comment>
<accession>A0A501WYU6</accession>
<dbReference type="NCBIfam" id="TIGR02174">
    <property type="entry name" value="CXXU_selWTH"/>
    <property type="match status" value="1"/>
</dbReference>
<evidence type="ECO:0000256" key="1">
    <source>
        <dbReference type="ARBA" id="ARBA00023284"/>
    </source>
</evidence>
<proteinExistence type="predicted"/>
<keyword evidence="4" id="KW-1185">Reference proteome</keyword>